<evidence type="ECO:0000313" key="2">
    <source>
        <dbReference type="Proteomes" id="UP000471409"/>
    </source>
</evidence>
<accession>A0A6P0DUN5</accession>
<protein>
    <submittedName>
        <fullName evidence="1">Uncharacterized protein</fullName>
    </submittedName>
</protein>
<proteinExistence type="predicted"/>
<dbReference type="Gene3D" id="3.40.50.620">
    <property type="entry name" value="HUPs"/>
    <property type="match status" value="1"/>
</dbReference>
<reference evidence="1 2" key="1">
    <citation type="submission" date="2020-01" db="EMBL/GenBank/DDBJ databases">
        <title>Rhizobium genotypes associated with high levels of biological nitrogen fixation by grain legumes in a temperate-maritime cropping system.</title>
        <authorList>
            <person name="Maluk M."/>
            <person name="Francesc Ferrando Molina F."/>
            <person name="Lopez Del Egido L."/>
            <person name="Lafos M."/>
            <person name="Langarica-Fuentes A."/>
            <person name="Gebre Yohannes G."/>
            <person name="Young M.W."/>
            <person name="Martin P."/>
            <person name="Gantlett R."/>
            <person name="Kenicer G."/>
            <person name="Hawes C."/>
            <person name="Begg G.S."/>
            <person name="Quilliam R.S."/>
            <person name="Squire G.R."/>
            <person name="Poole P.S."/>
            <person name="Young P.W."/>
            <person name="Iannetta P.M."/>
            <person name="James E.K."/>
        </authorList>
    </citation>
    <scope>NUCLEOTIDE SEQUENCE [LARGE SCALE GENOMIC DNA]</scope>
    <source>
        <strain evidence="1 2">JHI944</strain>
    </source>
</reference>
<gene>
    <name evidence="1" type="ORF">GUK36_42295</name>
</gene>
<feature type="non-terminal residue" evidence="1">
    <location>
        <position position="136"/>
    </location>
</feature>
<evidence type="ECO:0000313" key="1">
    <source>
        <dbReference type="EMBL" id="NEK55862.1"/>
    </source>
</evidence>
<dbReference type="Proteomes" id="UP000471409">
    <property type="component" value="Unassembled WGS sequence"/>
</dbReference>
<name>A0A6P0DUN5_RHILE</name>
<dbReference type="AlphaFoldDB" id="A0A6P0DUN5"/>
<sequence length="136" mass="15164">MLVGFPELNDSWPVRVIGGRALPSFATTRVDCSVDFKSKVNERQLSLLMRTAPSLGDWLAPVVMTGVRLSESTVRDARIARRGEKEGIWVNDFGHLRASPLLHHSVDDVWEHLGLCAAGVYESYSDFAETMDLYKA</sequence>
<dbReference type="EMBL" id="WXXP01000961">
    <property type="protein sequence ID" value="NEK55862.1"/>
    <property type="molecule type" value="Genomic_DNA"/>
</dbReference>
<organism evidence="1 2">
    <name type="scientific">Rhizobium leguminosarum</name>
    <dbReference type="NCBI Taxonomy" id="384"/>
    <lineage>
        <taxon>Bacteria</taxon>
        <taxon>Pseudomonadati</taxon>
        <taxon>Pseudomonadota</taxon>
        <taxon>Alphaproteobacteria</taxon>
        <taxon>Hyphomicrobiales</taxon>
        <taxon>Rhizobiaceae</taxon>
        <taxon>Rhizobium/Agrobacterium group</taxon>
        <taxon>Rhizobium</taxon>
    </lineage>
</organism>
<dbReference type="InterPro" id="IPR014729">
    <property type="entry name" value="Rossmann-like_a/b/a_fold"/>
</dbReference>
<comment type="caution">
    <text evidence="1">The sequence shown here is derived from an EMBL/GenBank/DDBJ whole genome shotgun (WGS) entry which is preliminary data.</text>
</comment>
<dbReference type="RefSeq" id="WP_204347888.1">
    <property type="nucleotide sequence ID" value="NZ_WXXP01000961.1"/>
</dbReference>